<keyword evidence="1" id="KW-0472">Membrane</keyword>
<gene>
    <name evidence="2" type="ORF">BSL78_25640</name>
</gene>
<protein>
    <submittedName>
        <fullName evidence="2">Transmembrane protein C18orf45</fullName>
    </submittedName>
</protein>
<dbReference type="STRING" id="307972.A0A2G8JP63"/>
<name>A0A2G8JP63_STIJA</name>
<dbReference type="EMBL" id="MRZV01001488">
    <property type="protein sequence ID" value="PIK37527.1"/>
    <property type="molecule type" value="Genomic_DNA"/>
</dbReference>
<dbReference type="OrthoDB" id="417037at2759"/>
<dbReference type="AlphaFoldDB" id="A0A2G8JP63"/>
<feature type="transmembrane region" description="Helical" evidence="1">
    <location>
        <begin position="21"/>
        <end position="46"/>
    </location>
</feature>
<proteinExistence type="predicted"/>
<organism evidence="2 3">
    <name type="scientific">Stichopus japonicus</name>
    <name type="common">Sea cucumber</name>
    <dbReference type="NCBI Taxonomy" id="307972"/>
    <lineage>
        <taxon>Eukaryota</taxon>
        <taxon>Metazoa</taxon>
        <taxon>Echinodermata</taxon>
        <taxon>Eleutherozoa</taxon>
        <taxon>Echinozoa</taxon>
        <taxon>Holothuroidea</taxon>
        <taxon>Aspidochirotacea</taxon>
        <taxon>Aspidochirotida</taxon>
        <taxon>Stichopodidae</taxon>
        <taxon>Apostichopus</taxon>
    </lineage>
</organism>
<keyword evidence="1" id="KW-1133">Transmembrane helix</keyword>
<accession>A0A2G8JP63</accession>
<feature type="transmembrane region" description="Helical" evidence="1">
    <location>
        <begin position="97"/>
        <end position="117"/>
    </location>
</feature>
<feature type="transmembrane region" description="Helical" evidence="1">
    <location>
        <begin position="129"/>
        <end position="149"/>
    </location>
</feature>
<evidence type="ECO:0000313" key="2">
    <source>
        <dbReference type="EMBL" id="PIK37527.1"/>
    </source>
</evidence>
<keyword evidence="3" id="KW-1185">Reference proteome</keyword>
<feature type="transmembrane region" description="Helical" evidence="1">
    <location>
        <begin position="66"/>
        <end position="85"/>
    </location>
</feature>
<evidence type="ECO:0000313" key="3">
    <source>
        <dbReference type="Proteomes" id="UP000230750"/>
    </source>
</evidence>
<sequence length="258" mass="28658">MKGPICFVVFQRREILKWCHGVFFFIISIFSGSKALSILPIPAFIALQNTVDVLVYVFQTTQTKRLGNAAVVISAIMVLVAAYSLANSGEQNLSSGYSWMMTHIVSTVLLILSQKWLKPASFSDVDCLLYQYLISVVIFTPGSFLLGDLTDAFYFTNWYSMKFYVGCILSGLLGVLLKLTVIHMKGTDADVMPVALALSKSILIVLSQHLFETSLTSDFRFCLLVNMTSYYVFLWLHPLVEGAGGGEETVQKLSKEVV</sequence>
<reference evidence="2 3" key="1">
    <citation type="journal article" date="2017" name="PLoS Biol.">
        <title>The sea cucumber genome provides insights into morphological evolution and visceral regeneration.</title>
        <authorList>
            <person name="Zhang X."/>
            <person name="Sun L."/>
            <person name="Yuan J."/>
            <person name="Sun Y."/>
            <person name="Gao Y."/>
            <person name="Zhang L."/>
            <person name="Li S."/>
            <person name="Dai H."/>
            <person name="Hamel J.F."/>
            <person name="Liu C."/>
            <person name="Yu Y."/>
            <person name="Liu S."/>
            <person name="Lin W."/>
            <person name="Guo K."/>
            <person name="Jin S."/>
            <person name="Xu P."/>
            <person name="Storey K.B."/>
            <person name="Huan P."/>
            <person name="Zhang T."/>
            <person name="Zhou Y."/>
            <person name="Zhang J."/>
            <person name="Lin C."/>
            <person name="Li X."/>
            <person name="Xing L."/>
            <person name="Huo D."/>
            <person name="Sun M."/>
            <person name="Wang L."/>
            <person name="Mercier A."/>
            <person name="Li F."/>
            <person name="Yang H."/>
            <person name="Xiang J."/>
        </authorList>
    </citation>
    <scope>NUCLEOTIDE SEQUENCE [LARGE SCALE GENOMIC DNA]</scope>
    <source>
        <strain evidence="2">Shaxun</strain>
        <tissue evidence="2">Muscle</tissue>
    </source>
</reference>
<keyword evidence="1 2" id="KW-0812">Transmembrane</keyword>
<dbReference type="Proteomes" id="UP000230750">
    <property type="component" value="Unassembled WGS sequence"/>
</dbReference>
<evidence type="ECO:0000256" key="1">
    <source>
        <dbReference type="SAM" id="Phobius"/>
    </source>
</evidence>
<feature type="transmembrane region" description="Helical" evidence="1">
    <location>
        <begin position="161"/>
        <end position="179"/>
    </location>
</feature>
<comment type="caution">
    <text evidence="2">The sequence shown here is derived from an EMBL/GenBank/DDBJ whole genome shotgun (WGS) entry which is preliminary data.</text>
</comment>